<feature type="region of interest" description="Disordered" evidence="1">
    <location>
        <begin position="146"/>
        <end position="205"/>
    </location>
</feature>
<keyword evidence="3" id="KW-1185">Reference proteome</keyword>
<proteinExistence type="predicted"/>
<sequence>MAMGVEGIEDQLSLLTKEVFKISKQVTKIGEKLKIDMDLNSDEEDEESDDFEDEDEESAQDVLGSDENEENESEDTESLEKGDDLLDVQESDKEISKEDAEESEGFSVEPVDKGKDPTDNSEEVAEDDSVDVPLVHKWKKLRQNTPADVPLETSEGVPPGELLGKFKQSTATPKPSSALKGKGMRVKHLARNSSRKKPIPTKHVG</sequence>
<dbReference type="Proteomes" id="UP001454036">
    <property type="component" value="Unassembled WGS sequence"/>
</dbReference>
<name>A0AAV3NM41_LITER</name>
<evidence type="ECO:0000256" key="1">
    <source>
        <dbReference type="SAM" id="MobiDB-lite"/>
    </source>
</evidence>
<reference evidence="2 3" key="1">
    <citation type="submission" date="2024-01" db="EMBL/GenBank/DDBJ databases">
        <title>The complete chloroplast genome sequence of Lithospermum erythrorhizon: insights into the phylogenetic relationship among Boraginaceae species and the maternal lineages of purple gromwells.</title>
        <authorList>
            <person name="Okada T."/>
            <person name="Watanabe K."/>
        </authorList>
    </citation>
    <scope>NUCLEOTIDE SEQUENCE [LARGE SCALE GENOMIC DNA]</scope>
</reference>
<comment type="caution">
    <text evidence="2">The sequence shown here is derived from an EMBL/GenBank/DDBJ whole genome shotgun (WGS) entry which is preliminary data.</text>
</comment>
<dbReference type="EMBL" id="BAABME010015290">
    <property type="protein sequence ID" value="GAA0140409.1"/>
    <property type="molecule type" value="Genomic_DNA"/>
</dbReference>
<feature type="compositionally biased region" description="Basic residues" evidence="1">
    <location>
        <begin position="182"/>
        <end position="205"/>
    </location>
</feature>
<dbReference type="AlphaFoldDB" id="A0AAV3NM41"/>
<feature type="compositionally biased region" description="Basic and acidic residues" evidence="1">
    <location>
        <begin position="78"/>
        <end position="98"/>
    </location>
</feature>
<organism evidence="2 3">
    <name type="scientific">Lithospermum erythrorhizon</name>
    <name type="common">Purple gromwell</name>
    <name type="synonym">Lithospermum officinale var. erythrorhizon</name>
    <dbReference type="NCBI Taxonomy" id="34254"/>
    <lineage>
        <taxon>Eukaryota</taxon>
        <taxon>Viridiplantae</taxon>
        <taxon>Streptophyta</taxon>
        <taxon>Embryophyta</taxon>
        <taxon>Tracheophyta</taxon>
        <taxon>Spermatophyta</taxon>
        <taxon>Magnoliopsida</taxon>
        <taxon>eudicotyledons</taxon>
        <taxon>Gunneridae</taxon>
        <taxon>Pentapetalae</taxon>
        <taxon>asterids</taxon>
        <taxon>lamiids</taxon>
        <taxon>Boraginales</taxon>
        <taxon>Boraginaceae</taxon>
        <taxon>Boraginoideae</taxon>
        <taxon>Lithospermeae</taxon>
        <taxon>Lithospermum</taxon>
    </lineage>
</organism>
<feature type="compositionally biased region" description="Acidic residues" evidence="1">
    <location>
        <begin position="119"/>
        <end position="130"/>
    </location>
</feature>
<evidence type="ECO:0000313" key="2">
    <source>
        <dbReference type="EMBL" id="GAA0140409.1"/>
    </source>
</evidence>
<evidence type="ECO:0000313" key="3">
    <source>
        <dbReference type="Proteomes" id="UP001454036"/>
    </source>
</evidence>
<protein>
    <submittedName>
        <fullName evidence="2">Uncharacterized protein</fullName>
    </submittedName>
</protein>
<gene>
    <name evidence="2" type="ORF">LIER_35229</name>
</gene>
<feature type="compositionally biased region" description="Acidic residues" evidence="1">
    <location>
        <begin position="39"/>
        <end position="77"/>
    </location>
</feature>
<feature type="region of interest" description="Disordered" evidence="1">
    <location>
        <begin position="32"/>
        <end position="131"/>
    </location>
</feature>
<accession>A0AAV3NM41</accession>